<evidence type="ECO:0000256" key="3">
    <source>
        <dbReference type="ARBA" id="ARBA00022842"/>
    </source>
</evidence>
<feature type="domain" description="Nudix hydrolase" evidence="5">
    <location>
        <begin position="1"/>
        <end position="108"/>
    </location>
</feature>
<evidence type="ECO:0000313" key="7">
    <source>
        <dbReference type="Proteomes" id="UP000002878"/>
    </source>
</evidence>
<dbReference type="AlphaFoldDB" id="I2C1R7"/>
<dbReference type="PRINTS" id="PR00502">
    <property type="entry name" value="NUDIXFAMILY"/>
</dbReference>
<dbReference type="PROSITE" id="PS51462">
    <property type="entry name" value="NUDIX"/>
    <property type="match status" value="1"/>
</dbReference>
<dbReference type="PANTHER" id="PTHR43046">
    <property type="entry name" value="GDP-MANNOSE MANNOSYL HYDROLASE"/>
    <property type="match status" value="1"/>
</dbReference>
<proteinExistence type="inferred from homology"/>
<dbReference type="PROSITE" id="PS00893">
    <property type="entry name" value="NUDIX_BOX"/>
    <property type="match status" value="1"/>
</dbReference>
<dbReference type="KEGG" id="bqy:MUS_0517"/>
<dbReference type="HOGENOM" id="CLU_037162_30_0_9"/>
<reference evidence="6 7" key="1">
    <citation type="journal article" date="2012" name="J. Biotechnol.">
        <title>Genome sequence of the plant growth promoting strain Bacillus amyloliquefaciens subsp. plantarum B9601-Y2 and expression of mersacidin and other secondary metabolites.</title>
        <authorList>
            <person name="He P."/>
            <person name="Hao K."/>
            <person name="Blom J."/>
            <person name="Ruckert C."/>
            <person name="Vater J."/>
            <person name="Mao Z."/>
            <person name="Wu Y."/>
            <person name="Hou M."/>
            <person name="He P."/>
            <person name="He Y."/>
            <person name="Borriss R."/>
        </authorList>
    </citation>
    <scope>NUCLEOTIDE SEQUENCE [LARGE SCALE GENOMIC DNA]</scope>
    <source>
        <strain evidence="6">Y2</strain>
    </source>
</reference>
<accession>I2C1R7</accession>
<dbReference type="EMBL" id="CP003332">
    <property type="protein sequence ID" value="AFJ60591.1"/>
    <property type="molecule type" value="Genomic_DNA"/>
</dbReference>
<dbReference type="InterPro" id="IPR020084">
    <property type="entry name" value="NUDIX_hydrolase_CS"/>
</dbReference>
<sequence>MVDNHEGHWSLPGGKVELNENLIEAAVREVYEETGLEVEIGDILAVNEAKFIKRNHHAIFFTFEAKVTGGKEGIKNAQEILKIEWVDIEQASQRLPYYTEGIKKLMKGNALYNNQGTIY</sequence>
<keyword evidence="3" id="KW-0460">Magnesium</keyword>
<name>I2C1R7_BACAY</name>
<dbReference type="InterPro" id="IPR000086">
    <property type="entry name" value="NUDIX_hydrolase_dom"/>
</dbReference>
<comment type="cofactor">
    <cofactor evidence="1">
        <name>Mg(2+)</name>
        <dbReference type="ChEBI" id="CHEBI:18420"/>
    </cofactor>
</comment>
<dbReference type="InterPro" id="IPR020476">
    <property type="entry name" value="Nudix_hydrolase"/>
</dbReference>
<dbReference type="CDD" id="cd02883">
    <property type="entry name" value="NUDIX_Hydrolase"/>
    <property type="match status" value="1"/>
</dbReference>
<dbReference type="Pfam" id="PF00293">
    <property type="entry name" value="NUDIX"/>
    <property type="match status" value="1"/>
</dbReference>
<dbReference type="PANTHER" id="PTHR43046:SF12">
    <property type="entry name" value="GDP-MANNOSE MANNOSYL HYDROLASE"/>
    <property type="match status" value="1"/>
</dbReference>
<evidence type="ECO:0000256" key="2">
    <source>
        <dbReference type="ARBA" id="ARBA00022801"/>
    </source>
</evidence>
<dbReference type="GO" id="GO:0016787">
    <property type="term" value="F:hydrolase activity"/>
    <property type="evidence" value="ECO:0007669"/>
    <property type="project" value="UniProtKB-KW"/>
</dbReference>
<organism evidence="6 7">
    <name type="scientific">Bacillus amyloliquefaciens (strain Y2)</name>
    <name type="common">Bacillus amyloliquefaciens subsp. plantarum (strain B9601-Y2)</name>
    <dbReference type="NCBI Taxonomy" id="1155777"/>
    <lineage>
        <taxon>Bacteria</taxon>
        <taxon>Bacillati</taxon>
        <taxon>Bacillota</taxon>
        <taxon>Bacilli</taxon>
        <taxon>Bacillales</taxon>
        <taxon>Bacillaceae</taxon>
        <taxon>Bacillus</taxon>
        <taxon>Bacillus amyloliquefaciens group</taxon>
    </lineage>
</organism>
<dbReference type="EC" id="3.6.1.-" evidence="6"/>
<evidence type="ECO:0000313" key="6">
    <source>
        <dbReference type="EMBL" id="AFJ60591.1"/>
    </source>
</evidence>
<keyword evidence="2 4" id="KW-0378">Hydrolase</keyword>
<comment type="similarity">
    <text evidence="4">Belongs to the Nudix hydrolase family.</text>
</comment>
<dbReference type="Proteomes" id="UP000002878">
    <property type="component" value="Chromosome"/>
</dbReference>
<evidence type="ECO:0000259" key="5">
    <source>
        <dbReference type="PROSITE" id="PS51462"/>
    </source>
</evidence>
<evidence type="ECO:0000256" key="1">
    <source>
        <dbReference type="ARBA" id="ARBA00001946"/>
    </source>
</evidence>
<dbReference type="Gene3D" id="3.90.79.10">
    <property type="entry name" value="Nucleoside Triphosphate Pyrophosphohydrolase"/>
    <property type="match status" value="1"/>
</dbReference>
<dbReference type="InterPro" id="IPR015797">
    <property type="entry name" value="NUDIX_hydrolase-like_dom_sf"/>
</dbReference>
<gene>
    <name evidence="6" type="ORF">MUS_0517</name>
</gene>
<evidence type="ECO:0000256" key="4">
    <source>
        <dbReference type="RuleBase" id="RU003476"/>
    </source>
</evidence>
<dbReference type="PATRIC" id="fig|1126211.3.peg.502"/>
<protein>
    <submittedName>
        <fullName evidence="6">MutT/NUDIX family protein</fullName>
        <ecNumber evidence="6">3.6.1.-</ecNumber>
    </submittedName>
</protein>
<dbReference type="SUPFAM" id="SSF55811">
    <property type="entry name" value="Nudix"/>
    <property type="match status" value="1"/>
</dbReference>